<dbReference type="SUPFAM" id="SSF56925">
    <property type="entry name" value="OMPA-like"/>
    <property type="match status" value="1"/>
</dbReference>
<dbReference type="EMBL" id="AIMC01000001">
    <property type="protein sequence ID" value="EJF78119.1"/>
    <property type="molecule type" value="Genomic_DNA"/>
</dbReference>
<keyword evidence="3 10" id="KW-1134">Transmembrane beta strand</keyword>
<dbReference type="RefSeq" id="WP_006589050.1">
    <property type="nucleotide sequence ID" value="NZ_JH725076.1"/>
</dbReference>
<reference evidence="11 12" key="1">
    <citation type="submission" date="2012-03" db="EMBL/GenBank/DDBJ databases">
        <title>The Genome Sequence of Bartonella birtlesii LL-WM9.</title>
        <authorList>
            <consortium name="The Broad Institute Genome Sequencing Platform"/>
            <consortium name="The Broad Institute Genome Sequencing Center for Infectious Disease"/>
            <person name="Feldgarden M."/>
            <person name="Kirby J."/>
            <person name="Kosoy M."/>
            <person name="Birtles R."/>
            <person name="Probert W.S."/>
            <person name="Chiaraviglio L."/>
            <person name="Young S.K."/>
            <person name="Zeng Q."/>
            <person name="Gargeya S."/>
            <person name="Fitzgerald M."/>
            <person name="Haas B."/>
            <person name="Abouelleil A."/>
            <person name="Alvarado L."/>
            <person name="Arachchi H.M."/>
            <person name="Berlin A."/>
            <person name="Chapman S.B."/>
            <person name="Gearin G."/>
            <person name="Goldberg J."/>
            <person name="Griggs A."/>
            <person name="Gujja S."/>
            <person name="Hansen M."/>
            <person name="Heiman D."/>
            <person name="Howarth C."/>
            <person name="Larimer J."/>
            <person name="Lui A."/>
            <person name="MacDonald P.J.P."/>
            <person name="McCowen C."/>
            <person name="Montmayeur A."/>
            <person name="Murphy C."/>
            <person name="Neiman D."/>
            <person name="Pearson M."/>
            <person name="Priest M."/>
            <person name="Roberts A."/>
            <person name="Saif S."/>
            <person name="Shea T."/>
            <person name="Sisk P."/>
            <person name="Stolte C."/>
            <person name="Sykes S."/>
            <person name="Wortman J."/>
            <person name="Nusbaum C."/>
            <person name="Birren B."/>
        </authorList>
    </citation>
    <scope>NUCLEOTIDE SEQUENCE [LARGE SCALE GENOMIC DNA]</scope>
    <source>
        <strain evidence="11 12">LL-WM9</strain>
    </source>
</reference>
<keyword evidence="6 10" id="KW-0406">Ion transport</keyword>
<protein>
    <recommendedName>
        <fullName evidence="10">Porin</fullName>
    </recommendedName>
</protein>
<evidence type="ECO:0000256" key="5">
    <source>
        <dbReference type="ARBA" id="ARBA00022729"/>
    </source>
</evidence>
<comment type="similarity">
    <text evidence="1 10">Belongs to the alphaproteobacteria porin family.</text>
</comment>
<keyword evidence="4 10" id="KW-0812">Transmembrane</keyword>
<accession>J0Q660</accession>
<evidence type="ECO:0000256" key="10">
    <source>
        <dbReference type="RuleBase" id="RU364005"/>
    </source>
</evidence>
<keyword evidence="8 10" id="KW-0472">Membrane</keyword>
<keyword evidence="5" id="KW-0732">Signal</keyword>
<comment type="subcellular location">
    <subcellularLocation>
        <location evidence="10">Cell outer membrane</location>
        <topology evidence="10">Multi-pass membrane protein</topology>
    </subcellularLocation>
</comment>
<keyword evidence="12" id="KW-1185">Reference proteome</keyword>
<dbReference type="Proteomes" id="UP000008748">
    <property type="component" value="Unassembled WGS sequence"/>
</dbReference>
<comment type="caution">
    <text evidence="11">The sequence shown here is derived from an EMBL/GenBank/DDBJ whole genome shotgun (WGS) entry which is preliminary data.</text>
</comment>
<keyword evidence="2 10" id="KW-0813">Transport</keyword>
<evidence type="ECO:0000256" key="7">
    <source>
        <dbReference type="ARBA" id="ARBA00023114"/>
    </source>
</evidence>
<keyword evidence="7 10" id="KW-0626">Porin</keyword>
<dbReference type="GO" id="GO:0015288">
    <property type="term" value="F:porin activity"/>
    <property type="evidence" value="ECO:0007669"/>
    <property type="project" value="UniProtKB-KW"/>
</dbReference>
<evidence type="ECO:0000256" key="9">
    <source>
        <dbReference type="ARBA" id="ARBA00023237"/>
    </source>
</evidence>
<keyword evidence="9 10" id="KW-0998">Cell outer membrane</keyword>
<organism evidence="11 12">
    <name type="scientific">Bartonella birtlesii LL-WM9</name>
    <dbReference type="NCBI Taxonomy" id="1094552"/>
    <lineage>
        <taxon>Bacteria</taxon>
        <taxon>Pseudomonadati</taxon>
        <taxon>Pseudomonadota</taxon>
        <taxon>Alphaproteobacteria</taxon>
        <taxon>Hyphomicrobiales</taxon>
        <taxon>Bartonellaceae</taxon>
        <taxon>Bartonella</taxon>
    </lineage>
</organism>
<comment type="domain">
    <text evidence="10">Consists of 16-stranded beta-barrel sheets, with large surface-exposed loops, that form a transmembrane pore at the center of each barrel. The pore is partially ocluded by a peptide loop that folds into the pore lumen.</text>
</comment>
<dbReference type="AlphaFoldDB" id="J0Q660"/>
<name>J0Q660_9HYPH</name>
<evidence type="ECO:0000313" key="11">
    <source>
        <dbReference type="EMBL" id="EJF78119.1"/>
    </source>
</evidence>
<evidence type="ECO:0000256" key="4">
    <source>
        <dbReference type="ARBA" id="ARBA00022692"/>
    </source>
</evidence>
<evidence type="ECO:0000256" key="2">
    <source>
        <dbReference type="ARBA" id="ARBA00022448"/>
    </source>
</evidence>
<dbReference type="InterPro" id="IPR011250">
    <property type="entry name" value="OMP/PagP_B-barrel"/>
</dbReference>
<dbReference type="Pfam" id="PF02530">
    <property type="entry name" value="Porin_2"/>
    <property type="match status" value="1"/>
</dbReference>
<evidence type="ECO:0000256" key="6">
    <source>
        <dbReference type="ARBA" id="ARBA00023065"/>
    </source>
</evidence>
<evidence type="ECO:0000256" key="8">
    <source>
        <dbReference type="ARBA" id="ARBA00023136"/>
    </source>
</evidence>
<dbReference type="HOGENOM" id="CLU_2749567_0_0_5"/>
<sequence length="70" mass="8431">MTMITFTIGGSVNFTMTDDVIFHEKYRYLDFSKKKFDKSENKFNYKINDFRVGVAYKFLIILKKTYLDHN</sequence>
<dbReference type="GO" id="GO:0006811">
    <property type="term" value="P:monoatomic ion transport"/>
    <property type="evidence" value="ECO:0007669"/>
    <property type="project" value="UniProtKB-KW"/>
</dbReference>
<comment type="function">
    <text evidence="10">Forms passive diffusion pores that allow small molecular weight hydrophilic materials across the outer membrane.</text>
</comment>
<dbReference type="GO" id="GO:0009279">
    <property type="term" value="C:cell outer membrane"/>
    <property type="evidence" value="ECO:0007669"/>
    <property type="project" value="UniProtKB-SubCell"/>
</dbReference>
<dbReference type="GO" id="GO:0046930">
    <property type="term" value="C:pore complex"/>
    <property type="evidence" value="ECO:0007669"/>
    <property type="project" value="UniProtKB-KW"/>
</dbReference>
<gene>
    <name evidence="11" type="ORF">ME7_00110</name>
</gene>
<evidence type="ECO:0000313" key="12">
    <source>
        <dbReference type="Proteomes" id="UP000008748"/>
    </source>
</evidence>
<evidence type="ECO:0000256" key="1">
    <source>
        <dbReference type="ARBA" id="ARBA00009521"/>
    </source>
</evidence>
<dbReference type="InterPro" id="IPR003684">
    <property type="entry name" value="Porin_alphabac"/>
</dbReference>
<proteinExistence type="inferred from homology"/>
<dbReference type="PATRIC" id="fig|1094552.3.peg.113"/>
<evidence type="ECO:0000256" key="3">
    <source>
        <dbReference type="ARBA" id="ARBA00022452"/>
    </source>
</evidence>